<sequence>MHNMSHPIFENVAGHMYASQCSLIRRMMTKFDARYLSDENIDSYFYRFSYNPSIFEPWMFMIQITVSLSFPRLQTSLPVCYPIFCPAIYPLLDPGVPHLGFHGCQTTGDHCGLMLVTFHRRTSALSEEGKLFGVFELHA</sequence>
<proteinExistence type="predicted"/>
<reference evidence="1" key="1">
    <citation type="submission" date="2019-07" db="EMBL/GenBank/DDBJ databases">
        <title>Annotation for the trematode Paragonimus miyazaki's.</title>
        <authorList>
            <person name="Choi Y.-J."/>
        </authorList>
    </citation>
    <scope>NUCLEOTIDE SEQUENCE</scope>
    <source>
        <strain evidence="1">Japan</strain>
    </source>
</reference>
<protein>
    <submittedName>
        <fullName evidence="1">Uncharacterized protein</fullName>
    </submittedName>
</protein>
<evidence type="ECO:0000313" key="1">
    <source>
        <dbReference type="EMBL" id="KAF7235213.1"/>
    </source>
</evidence>
<organism evidence="1 2">
    <name type="scientific">Paragonimus skrjabini miyazakii</name>
    <dbReference type="NCBI Taxonomy" id="59628"/>
    <lineage>
        <taxon>Eukaryota</taxon>
        <taxon>Metazoa</taxon>
        <taxon>Spiralia</taxon>
        <taxon>Lophotrochozoa</taxon>
        <taxon>Platyhelminthes</taxon>
        <taxon>Trematoda</taxon>
        <taxon>Digenea</taxon>
        <taxon>Plagiorchiida</taxon>
        <taxon>Troglotremata</taxon>
        <taxon>Troglotrematidae</taxon>
        <taxon>Paragonimus</taxon>
    </lineage>
</organism>
<accession>A0A8S9YEB7</accession>
<evidence type="ECO:0000313" key="2">
    <source>
        <dbReference type="Proteomes" id="UP000822476"/>
    </source>
</evidence>
<name>A0A8S9YEB7_9TREM</name>
<dbReference type="Proteomes" id="UP000822476">
    <property type="component" value="Unassembled WGS sequence"/>
</dbReference>
<dbReference type="AlphaFoldDB" id="A0A8S9YEB7"/>
<gene>
    <name evidence="1" type="ORF">EG68_11443</name>
</gene>
<comment type="caution">
    <text evidence="1">The sequence shown here is derived from an EMBL/GenBank/DDBJ whole genome shotgun (WGS) entry which is preliminary data.</text>
</comment>
<dbReference type="EMBL" id="JTDE01008278">
    <property type="protein sequence ID" value="KAF7235213.1"/>
    <property type="molecule type" value="Genomic_DNA"/>
</dbReference>
<keyword evidence="2" id="KW-1185">Reference proteome</keyword>